<name>A0AAV7IZJ4_COTGL</name>
<evidence type="ECO:0000313" key="2">
    <source>
        <dbReference type="EMBL" id="KAH0561265.1"/>
    </source>
</evidence>
<accession>A0AAV7IZJ4</accession>
<gene>
    <name evidence="2" type="ORF">KQX54_015546</name>
</gene>
<keyword evidence="3" id="KW-1185">Reference proteome</keyword>
<proteinExistence type="predicted"/>
<dbReference type="AlphaFoldDB" id="A0AAV7IZJ4"/>
<feature type="compositionally biased region" description="Acidic residues" evidence="1">
    <location>
        <begin position="61"/>
        <end position="74"/>
    </location>
</feature>
<dbReference type="EMBL" id="JAHXZJ010000374">
    <property type="protein sequence ID" value="KAH0561265.1"/>
    <property type="molecule type" value="Genomic_DNA"/>
</dbReference>
<feature type="region of interest" description="Disordered" evidence="1">
    <location>
        <begin position="56"/>
        <end position="78"/>
    </location>
</feature>
<reference evidence="2 3" key="1">
    <citation type="journal article" date="2021" name="J. Hered.">
        <title>A chromosome-level genome assembly of the parasitoid wasp, Cotesia glomerata (Hymenoptera: Braconidae).</title>
        <authorList>
            <person name="Pinto B.J."/>
            <person name="Weis J.J."/>
            <person name="Gamble T."/>
            <person name="Ode P.J."/>
            <person name="Paul R."/>
            <person name="Zaspel J.M."/>
        </authorList>
    </citation>
    <scope>NUCLEOTIDE SEQUENCE [LARGE SCALE GENOMIC DNA]</scope>
    <source>
        <strain evidence="2">CgM1</strain>
    </source>
</reference>
<dbReference type="Proteomes" id="UP000826195">
    <property type="component" value="Unassembled WGS sequence"/>
</dbReference>
<protein>
    <submittedName>
        <fullName evidence="2">Uncharacterized protein</fullName>
    </submittedName>
</protein>
<evidence type="ECO:0000256" key="1">
    <source>
        <dbReference type="SAM" id="MobiDB-lite"/>
    </source>
</evidence>
<organism evidence="2 3">
    <name type="scientific">Cotesia glomerata</name>
    <name type="common">Lepidopteran parasitic wasp</name>
    <name type="synonym">Apanteles glomeratus</name>
    <dbReference type="NCBI Taxonomy" id="32391"/>
    <lineage>
        <taxon>Eukaryota</taxon>
        <taxon>Metazoa</taxon>
        <taxon>Ecdysozoa</taxon>
        <taxon>Arthropoda</taxon>
        <taxon>Hexapoda</taxon>
        <taxon>Insecta</taxon>
        <taxon>Pterygota</taxon>
        <taxon>Neoptera</taxon>
        <taxon>Endopterygota</taxon>
        <taxon>Hymenoptera</taxon>
        <taxon>Apocrita</taxon>
        <taxon>Ichneumonoidea</taxon>
        <taxon>Braconidae</taxon>
        <taxon>Microgastrinae</taxon>
        <taxon>Cotesia</taxon>
    </lineage>
</organism>
<sequence length="98" mass="11050">MLCAVGQLKSCAAQSRRPLVDSNPAPTIGYQLSASSRAERLYSANARQMFLVLRDKRTNENEEDDKEEKEDEAFNEPLGKMKGSVGWFLGQQRCRPTK</sequence>
<evidence type="ECO:0000313" key="3">
    <source>
        <dbReference type="Proteomes" id="UP000826195"/>
    </source>
</evidence>
<comment type="caution">
    <text evidence="2">The sequence shown here is derived from an EMBL/GenBank/DDBJ whole genome shotgun (WGS) entry which is preliminary data.</text>
</comment>